<name>A0A9P4K009_9PLEO</name>
<feature type="region of interest" description="Disordered" evidence="3">
    <location>
        <begin position="192"/>
        <end position="324"/>
    </location>
</feature>
<feature type="compositionally biased region" description="Low complexity" evidence="3">
    <location>
        <begin position="649"/>
        <end position="658"/>
    </location>
</feature>
<comment type="caution">
    <text evidence="6">The sequence shown here is derived from an EMBL/GenBank/DDBJ whole genome shotgun (WGS) entry which is preliminary data.</text>
</comment>
<feature type="compositionally biased region" description="Acidic residues" evidence="3">
    <location>
        <begin position="659"/>
        <end position="674"/>
    </location>
</feature>
<dbReference type="Pfam" id="PF00439">
    <property type="entry name" value="Bromodomain"/>
    <property type="match status" value="2"/>
</dbReference>
<dbReference type="InterPro" id="IPR027353">
    <property type="entry name" value="NET_dom"/>
</dbReference>
<dbReference type="SUPFAM" id="SSF47370">
    <property type="entry name" value="Bromodomain"/>
    <property type="match status" value="2"/>
</dbReference>
<dbReference type="GO" id="GO:0000785">
    <property type="term" value="C:chromatin"/>
    <property type="evidence" value="ECO:0007669"/>
    <property type="project" value="TreeGrafter"/>
</dbReference>
<dbReference type="GO" id="GO:0006338">
    <property type="term" value="P:chromatin remodeling"/>
    <property type="evidence" value="ECO:0007669"/>
    <property type="project" value="TreeGrafter"/>
</dbReference>
<dbReference type="PROSITE" id="PS51525">
    <property type="entry name" value="NET"/>
    <property type="match status" value="1"/>
</dbReference>
<protein>
    <submittedName>
        <fullName evidence="6">Bromodomain-containing protein</fullName>
    </submittedName>
</protein>
<dbReference type="Gene3D" id="1.20.920.10">
    <property type="entry name" value="Bromodomain-like"/>
    <property type="match status" value="2"/>
</dbReference>
<feature type="compositionally biased region" description="Acidic residues" evidence="3">
    <location>
        <begin position="877"/>
        <end position="891"/>
    </location>
</feature>
<dbReference type="InterPro" id="IPR001487">
    <property type="entry name" value="Bromodomain"/>
</dbReference>
<feature type="domain" description="NET" evidence="5">
    <location>
        <begin position="734"/>
        <end position="816"/>
    </location>
</feature>
<feature type="region of interest" description="Disordered" evidence="3">
    <location>
        <begin position="432"/>
        <end position="486"/>
    </location>
</feature>
<feature type="region of interest" description="Disordered" evidence="3">
    <location>
        <begin position="499"/>
        <end position="525"/>
    </location>
</feature>
<feature type="region of interest" description="Disordered" evidence="3">
    <location>
        <begin position="808"/>
        <end position="891"/>
    </location>
</feature>
<evidence type="ECO:0000313" key="6">
    <source>
        <dbReference type="EMBL" id="KAF2205633.1"/>
    </source>
</evidence>
<feature type="compositionally biased region" description="Low complexity" evidence="3">
    <location>
        <begin position="470"/>
        <end position="483"/>
    </location>
</feature>
<dbReference type="PANTHER" id="PTHR22880">
    <property type="entry name" value="FALZ-RELATED BROMODOMAIN-CONTAINING PROTEINS"/>
    <property type="match status" value="1"/>
</dbReference>
<evidence type="ECO:0000256" key="3">
    <source>
        <dbReference type="SAM" id="MobiDB-lite"/>
    </source>
</evidence>
<dbReference type="GO" id="GO:0005634">
    <property type="term" value="C:nucleus"/>
    <property type="evidence" value="ECO:0007669"/>
    <property type="project" value="TreeGrafter"/>
</dbReference>
<keyword evidence="7" id="KW-1185">Reference proteome</keyword>
<feature type="region of interest" description="Disordered" evidence="3">
    <location>
        <begin position="1"/>
        <end position="24"/>
    </location>
</feature>
<feature type="compositionally biased region" description="Basic and acidic residues" evidence="3">
    <location>
        <begin position="499"/>
        <end position="517"/>
    </location>
</feature>
<dbReference type="InterPro" id="IPR036427">
    <property type="entry name" value="Bromodomain-like_sf"/>
</dbReference>
<dbReference type="GO" id="GO:0006355">
    <property type="term" value="P:regulation of DNA-templated transcription"/>
    <property type="evidence" value="ECO:0007669"/>
    <property type="project" value="TreeGrafter"/>
</dbReference>
<dbReference type="EMBL" id="ML993852">
    <property type="protein sequence ID" value="KAF2205633.1"/>
    <property type="molecule type" value="Genomic_DNA"/>
</dbReference>
<feature type="region of interest" description="Disordered" evidence="3">
    <location>
        <begin position="126"/>
        <end position="178"/>
    </location>
</feature>
<evidence type="ECO:0000256" key="1">
    <source>
        <dbReference type="ARBA" id="ARBA00023117"/>
    </source>
</evidence>
<feature type="compositionally biased region" description="Polar residues" evidence="3">
    <location>
        <begin position="233"/>
        <end position="242"/>
    </location>
</feature>
<feature type="compositionally biased region" description="Basic residues" evidence="3">
    <location>
        <begin position="697"/>
        <end position="719"/>
    </location>
</feature>
<evidence type="ECO:0000256" key="2">
    <source>
        <dbReference type="PROSITE-ProRule" id="PRU00035"/>
    </source>
</evidence>
<organism evidence="6 7">
    <name type="scientific">Delitschia confertaspora ATCC 74209</name>
    <dbReference type="NCBI Taxonomy" id="1513339"/>
    <lineage>
        <taxon>Eukaryota</taxon>
        <taxon>Fungi</taxon>
        <taxon>Dikarya</taxon>
        <taxon>Ascomycota</taxon>
        <taxon>Pezizomycotina</taxon>
        <taxon>Dothideomycetes</taxon>
        <taxon>Pleosporomycetidae</taxon>
        <taxon>Pleosporales</taxon>
        <taxon>Delitschiaceae</taxon>
        <taxon>Delitschia</taxon>
    </lineage>
</organism>
<keyword evidence="1 2" id="KW-0103">Bromodomain</keyword>
<feature type="domain" description="Bromo" evidence="4">
    <location>
        <begin position="343"/>
        <end position="415"/>
    </location>
</feature>
<evidence type="ECO:0000313" key="7">
    <source>
        <dbReference type="Proteomes" id="UP000799536"/>
    </source>
</evidence>
<feature type="compositionally biased region" description="Basic and acidic residues" evidence="3">
    <location>
        <begin position="840"/>
        <end position="849"/>
    </location>
</feature>
<feature type="domain" description="Bromo" evidence="4">
    <location>
        <begin position="550"/>
        <end position="622"/>
    </location>
</feature>
<dbReference type="InterPro" id="IPR018359">
    <property type="entry name" value="Bromodomain_CS"/>
</dbReference>
<dbReference type="SMART" id="SM00297">
    <property type="entry name" value="BROMO"/>
    <property type="match status" value="2"/>
</dbReference>
<dbReference type="PANTHER" id="PTHR22880:SF225">
    <property type="entry name" value="BROMODOMAIN-CONTAINING PROTEIN BET-1-RELATED"/>
    <property type="match status" value="1"/>
</dbReference>
<feature type="compositionally biased region" description="Polar residues" evidence="3">
    <location>
        <begin position="299"/>
        <end position="324"/>
    </location>
</feature>
<dbReference type="OrthoDB" id="784962at2759"/>
<dbReference type="PRINTS" id="PR00503">
    <property type="entry name" value="BROMODOMAIN"/>
</dbReference>
<feature type="region of interest" description="Disordered" evidence="3">
    <location>
        <begin position="646"/>
        <end position="674"/>
    </location>
</feature>
<feature type="compositionally biased region" description="Polar residues" evidence="3">
    <location>
        <begin position="850"/>
        <end position="864"/>
    </location>
</feature>
<dbReference type="Pfam" id="PF17035">
    <property type="entry name" value="BET"/>
    <property type="match status" value="1"/>
</dbReference>
<reference evidence="6" key="1">
    <citation type="journal article" date="2020" name="Stud. Mycol.">
        <title>101 Dothideomycetes genomes: a test case for predicting lifestyles and emergence of pathogens.</title>
        <authorList>
            <person name="Haridas S."/>
            <person name="Albert R."/>
            <person name="Binder M."/>
            <person name="Bloem J."/>
            <person name="Labutti K."/>
            <person name="Salamov A."/>
            <person name="Andreopoulos B."/>
            <person name="Baker S."/>
            <person name="Barry K."/>
            <person name="Bills G."/>
            <person name="Bluhm B."/>
            <person name="Cannon C."/>
            <person name="Castanera R."/>
            <person name="Culley D."/>
            <person name="Daum C."/>
            <person name="Ezra D."/>
            <person name="Gonzalez J."/>
            <person name="Henrissat B."/>
            <person name="Kuo A."/>
            <person name="Liang C."/>
            <person name="Lipzen A."/>
            <person name="Lutzoni F."/>
            <person name="Magnuson J."/>
            <person name="Mondo S."/>
            <person name="Nolan M."/>
            <person name="Ohm R."/>
            <person name="Pangilinan J."/>
            <person name="Park H.-J."/>
            <person name="Ramirez L."/>
            <person name="Alfaro M."/>
            <person name="Sun H."/>
            <person name="Tritt A."/>
            <person name="Yoshinaga Y."/>
            <person name="Zwiers L.-H."/>
            <person name="Turgeon B."/>
            <person name="Goodwin S."/>
            <person name="Spatafora J."/>
            <person name="Crous P."/>
            <person name="Grigoriev I."/>
        </authorList>
    </citation>
    <scope>NUCLEOTIDE SEQUENCE</scope>
    <source>
        <strain evidence="6">ATCC 74209</strain>
    </source>
</reference>
<accession>A0A9P4K009</accession>
<feature type="compositionally biased region" description="Low complexity" evidence="3">
    <location>
        <begin position="287"/>
        <end position="298"/>
    </location>
</feature>
<dbReference type="PROSITE" id="PS00633">
    <property type="entry name" value="BROMODOMAIN_1"/>
    <property type="match status" value="1"/>
</dbReference>
<dbReference type="Gene3D" id="1.20.1270.220">
    <property type="match status" value="1"/>
</dbReference>
<dbReference type="InterPro" id="IPR038336">
    <property type="entry name" value="NET_sf"/>
</dbReference>
<gene>
    <name evidence="6" type="ORF">GQ43DRAFT_407096</name>
</gene>
<evidence type="ECO:0000259" key="4">
    <source>
        <dbReference type="PROSITE" id="PS50014"/>
    </source>
</evidence>
<dbReference type="PROSITE" id="PS50014">
    <property type="entry name" value="BROMODOMAIN_2"/>
    <property type="match status" value="2"/>
</dbReference>
<evidence type="ECO:0000259" key="5">
    <source>
        <dbReference type="PROSITE" id="PS51525"/>
    </source>
</evidence>
<feature type="compositionally biased region" description="Polar residues" evidence="3">
    <location>
        <begin position="151"/>
        <end position="167"/>
    </location>
</feature>
<sequence>MAVMTSPAFDKVPSKAETTSYSGDAMALDGDATGLNHKIDDLFDEPDTTTVEQPVISDSEPLHLTNGDHFTESVALQPAMAPTENVSSGIDGVAQFLPEIHTGTASNADELDQNTGSKQKITEGTTSEMRQELDSGANAQPADGLMENEGSGETTQGDSVTQPQASQHHPEEAATTDAMEVTEDHADELTSTAGASTLGPSDVATYPPSELATVASSDTINGATAHLPPGPSTNPSAQSPANVDQEMVDAPSSGKIRSREEDDEEDARHAKRTKTEDSLSVQTGFKVPEVPAQPEQPQSNGIASTNGVDQSPVQSAVSSESWPTTPMTRLQNKFLLERVRNTKKIKVAYAFKEPVDPVALNIPHYKDFVKQPMDLSTMEEKLKKDQYHSVLDFMRDLDLIIDNSVTFNSREHPITQAGYNMRAYFLKGMTKMPKEGAEGTPAPKQNKQKKHPASAAPKQRRESRTSFSHAKSPTAPSVPAASPQTAWPLNAEGLPVIRRDSSTAHDRPKREIHRPPPKDLPYNSVKPKKKKYQLELKFCEGVISEMMKPKHQGFAWPFLTPVDPVALNIPQYLKIIKKPMDLGTIDRNLRQGQYQSSKEFYNDMMLVFSNCYKFNPPNDEVHKMGKMLEKLFQELWANKQDWLEKHAPASDPQSPASAYDEDEDEDEEDEEDVPEDQILAIQKQIEALNETAQALLQRKKRASPKVPGKKGAKHAKAVKPKSVPLIVPPPRQPKPKARRPAAPLSFTQKQEISDGISTLGDSDMRKAIQIIRNGCPHLADVNDEEMEIDMDELDDATLRELLKFVKTVKGPTREPVDEDFEPKLPRATGTTKHKKNKPMGKREQEESLRKIQQQLAMFENTSGSGPEPSPPVHAEESSDEEEESASESEEE</sequence>
<feature type="region of interest" description="Disordered" evidence="3">
    <location>
        <begin position="697"/>
        <end position="745"/>
    </location>
</feature>
<proteinExistence type="predicted"/>
<dbReference type="CDD" id="cd05500">
    <property type="entry name" value="Bromo_BDF1_2_I"/>
    <property type="match status" value="1"/>
</dbReference>
<dbReference type="Proteomes" id="UP000799536">
    <property type="component" value="Unassembled WGS sequence"/>
</dbReference>
<dbReference type="AlphaFoldDB" id="A0A9P4K009"/>
<dbReference type="CDD" id="cd05499">
    <property type="entry name" value="Bromo_BDF1_2_II"/>
    <property type="match status" value="1"/>
</dbReference>
<dbReference type="InterPro" id="IPR050935">
    <property type="entry name" value="Bromo_chromatin_reader"/>
</dbReference>